<proteinExistence type="predicted"/>
<sequence length="230" mass="26629">MSIEENQKFKKELESASHTIKNLIVLKSQKSLELSSQLEVVKACSELYRKDVDWKAQQIAIKDAQLSELSRAFLKTTNFLVEKEKQKEQQENQFDGMIRAQFFNISTLIDRSYDVSKRMKLIGVEWELIVSTPYIDEIKYLSVFLRLAADSTPPSWSCSVFFSINLRSHNMDNPIFSWSSEESFQFNSICYIHGTKTFIAFEYLLDPLTGYVKNDSILLEVEVAAFPSKF</sequence>
<organism evidence="2 3">
    <name type="scientific">Pristionchus fissidentatus</name>
    <dbReference type="NCBI Taxonomy" id="1538716"/>
    <lineage>
        <taxon>Eukaryota</taxon>
        <taxon>Metazoa</taxon>
        <taxon>Ecdysozoa</taxon>
        <taxon>Nematoda</taxon>
        <taxon>Chromadorea</taxon>
        <taxon>Rhabditida</taxon>
        <taxon>Rhabditina</taxon>
        <taxon>Diplogasteromorpha</taxon>
        <taxon>Diplogasteroidea</taxon>
        <taxon>Neodiplogasteridae</taxon>
        <taxon>Pristionchus</taxon>
    </lineage>
</organism>
<dbReference type="PROSITE" id="PS50144">
    <property type="entry name" value="MATH"/>
    <property type="match status" value="1"/>
</dbReference>
<evidence type="ECO:0000313" key="2">
    <source>
        <dbReference type="EMBL" id="GMT28992.1"/>
    </source>
</evidence>
<dbReference type="Pfam" id="PF22486">
    <property type="entry name" value="MATH_2"/>
    <property type="match status" value="1"/>
</dbReference>
<accession>A0AAV5WGC2</accession>
<keyword evidence="3" id="KW-1185">Reference proteome</keyword>
<comment type="caution">
    <text evidence="2">The sequence shown here is derived from an EMBL/GenBank/DDBJ whole genome shotgun (WGS) entry which is preliminary data.</text>
</comment>
<dbReference type="SUPFAM" id="SSF49599">
    <property type="entry name" value="TRAF domain-like"/>
    <property type="match status" value="1"/>
</dbReference>
<reference evidence="2" key="1">
    <citation type="submission" date="2023-10" db="EMBL/GenBank/DDBJ databases">
        <title>Genome assembly of Pristionchus species.</title>
        <authorList>
            <person name="Yoshida K."/>
            <person name="Sommer R.J."/>
        </authorList>
    </citation>
    <scope>NUCLEOTIDE SEQUENCE</scope>
    <source>
        <strain evidence="2">RS5133</strain>
    </source>
</reference>
<feature type="domain" description="MATH" evidence="1">
    <location>
        <begin position="95"/>
        <end position="223"/>
    </location>
</feature>
<dbReference type="EMBL" id="BTSY01000005">
    <property type="protein sequence ID" value="GMT28992.1"/>
    <property type="molecule type" value="Genomic_DNA"/>
</dbReference>
<dbReference type="Gene3D" id="2.60.210.10">
    <property type="entry name" value="Apoptosis, Tumor Necrosis Factor Receptor Associated Protein 2, Chain A"/>
    <property type="match status" value="1"/>
</dbReference>
<dbReference type="InterPro" id="IPR008974">
    <property type="entry name" value="TRAF-like"/>
</dbReference>
<protein>
    <recommendedName>
        <fullName evidence="1">MATH domain-containing protein</fullName>
    </recommendedName>
</protein>
<dbReference type="InterPro" id="IPR002083">
    <property type="entry name" value="MATH/TRAF_dom"/>
</dbReference>
<dbReference type="PANTHER" id="PTHR47022">
    <property type="entry name" value="BTB AND MATH DOMAIN-CONTAINING PROTEIN 36-RELATED"/>
    <property type="match status" value="1"/>
</dbReference>
<dbReference type="PANTHER" id="PTHR47022:SF1">
    <property type="entry name" value="BTB AND MATH DOMAIN-CONTAINING PROTEIN 36-RELATED"/>
    <property type="match status" value="1"/>
</dbReference>
<dbReference type="AlphaFoldDB" id="A0AAV5WGC2"/>
<evidence type="ECO:0000259" key="1">
    <source>
        <dbReference type="PROSITE" id="PS50144"/>
    </source>
</evidence>
<gene>
    <name evidence="2" type="ORF">PFISCL1PPCAC_20289</name>
</gene>
<name>A0AAV5WGC2_9BILA</name>
<evidence type="ECO:0000313" key="3">
    <source>
        <dbReference type="Proteomes" id="UP001432322"/>
    </source>
</evidence>
<dbReference type="Proteomes" id="UP001432322">
    <property type="component" value="Unassembled WGS sequence"/>
</dbReference>